<name>A0A9C9EM52_UNCW3</name>
<dbReference type="GO" id="GO:0000287">
    <property type="term" value="F:magnesium ion binding"/>
    <property type="evidence" value="ECO:0007669"/>
    <property type="project" value="InterPro"/>
</dbReference>
<dbReference type="GO" id="GO:0008973">
    <property type="term" value="F:phosphopentomutase activity"/>
    <property type="evidence" value="ECO:0007669"/>
    <property type="project" value="InterPro"/>
</dbReference>
<dbReference type="AlphaFoldDB" id="A0A9C9EM52"/>
<evidence type="ECO:0000313" key="2">
    <source>
        <dbReference type="Proteomes" id="UP000885826"/>
    </source>
</evidence>
<evidence type="ECO:0000313" key="1">
    <source>
        <dbReference type="EMBL" id="HEC78286.1"/>
    </source>
</evidence>
<reference evidence="1" key="1">
    <citation type="journal article" date="2020" name="mSystems">
        <title>Genome- and Community-Level Interaction Insights into Carbon Utilization and Element Cycling Functions of Hydrothermarchaeota in Hydrothermal Sediment.</title>
        <authorList>
            <person name="Zhou Z."/>
            <person name="Liu Y."/>
            <person name="Xu W."/>
            <person name="Pan J."/>
            <person name="Luo Z.H."/>
            <person name="Li M."/>
        </authorList>
    </citation>
    <scope>NUCLEOTIDE SEQUENCE</scope>
    <source>
        <strain evidence="1">HyVt-388</strain>
    </source>
</reference>
<dbReference type="Proteomes" id="UP000885826">
    <property type="component" value="Unassembled WGS sequence"/>
</dbReference>
<dbReference type="GO" id="GO:0009117">
    <property type="term" value="P:nucleotide metabolic process"/>
    <property type="evidence" value="ECO:0007669"/>
    <property type="project" value="InterPro"/>
</dbReference>
<comment type="caution">
    <text evidence="1">The sequence shown here is derived from an EMBL/GenBank/DDBJ whole genome shotgun (WGS) entry which is preliminary data.</text>
</comment>
<dbReference type="SUPFAM" id="SSF143856">
    <property type="entry name" value="DeoB insert domain-like"/>
    <property type="match status" value="1"/>
</dbReference>
<dbReference type="Gene3D" id="3.30.70.1250">
    <property type="entry name" value="Phosphopentomutase"/>
    <property type="match status" value="1"/>
</dbReference>
<proteinExistence type="predicted"/>
<organism evidence="1 2">
    <name type="scientific">candidate division WOR-3 bacterium</name>
    <dbReference type="NCBI Taxonomy" id="2052148"/>
    <lineage>
        <taxon>Bacteria</taxon>
        <taxon>Bacteria division WOR-3</taxon>
    </lineage>
</organism>
<dbReference type="Gene3D" id="3.40.720.10">
    <property type="entry name" value="Alkaline Phosphatase, subunit A"/>
    <property type="match status" value="1"/>
</dbReference>
<accession>A0A9C9EM52</accession>
<dbReference type="PANTHER" id="PTHR21110">
    <property type="entry name" value="PHOSPHOPENTOMUTASE"/>
    <property type="match status" value="1"/>
</dbReference>
<sequence length="179" mass="19498">MSKRAIVLILDGVGIGELPDAETYGDKGSNTLGNLARICGGIKLPTLERLGLGNISPIQGVNRVEKPLACFGKMAEMSPGKDSTSGHWELFGIILKKPFPTYPGGFPESIIKEFESKIKHKVLGNIPASGTEIIKQLGEEHLKTKKPIVYSSADSVFQIACHLDVFSLDELYHFCEISR</sequence>
<dbReference type="InterPro" id="IPR017850">
    <property type="entry name" value="Alkaline_phosphatase_core_sf"/>
</dbReference>
<evidence type="ECO:0008006" key="3">
    <source>
        <dbReference type="Google" id="ProtNLM"/>
    </source>
</evidence>
<dbReference type="PANTHER" id="PTHR21110:SF0">
    <property type="entry name" value="PHOSPHOPENTOMUTASE"/>
    <property type="match status" value="1"/>
</dbReference>
<dbReference type="SUPFAM" id="SSF53649">
    <property type="entry name" value="Alkaline phosphatase-like"/>
    <property type="match status" value="1"/>
</dbReference>
<dbReference type="InterPro" id="IPR010045">
    <property type="entry name" value="DeoB"/>
</dbReference>
<protein>
    <recommendedName>
        <fullName evidence="3">Phosphopentomutase</fullName>
    </recommendedName>
</protein>
<dbReference type="GO" id="GO:0043094">
    <property type="term" value="P:metabolic compound salvage"/>
    <property type="evidence" value="ECO:0007669"/>
    <property type="project" value="InterPro"/>
</dbReference>
<dbReference type="GO" id="GO:0005829">
    <property type="term" value="C:cytosol"/>
    <property type="evidence" value="ECO:0007669"/>
    <property type="project" value="TreeGrafter"/>
</dbReference>
<gene>
    <name evidence="1" type="ORF">ENI34_03980</name>
</gene>
<dbReference type="EMBL" id="DRIG01000042">
    <property type="protein sequence ID" value="HEC78286.1"/>
    <property type="molecule type" value="Genomic_DNA"/>
</dbReference>
<dbReference type="InterPro" id="IPR024052">
    <property type="entry name" value="Phosphopentomutase_DeoB_cap_sf"/>
</dbReference>